<evidence type="ECO:0000313" key="4">
    <source>
        <dbReference type="Proteomes" id="UP000326678"/>
    </source>
</evidence>
<organism evidence="3 4">
    <name type="scientific">Nostoc sphaeroides CCNUC1</name>
    <dbReference type="NCBI Taxonomy" id="2653204"/>
    <lineage>
        <taxon>Bacteria</taxon>
        <taxon>Bacillati</taxon>
        <taxon>Cyanobacteriota</taxon>
        <taxon>Cyanophyceae</taxon>
        <taxon>Nostocales</taxon>
        <taxon>Nostocaceae</taxon>
        <taxon>Nostoc</taxon>
    </lineage>
</organism>
<protein>
    <submittedName>
        <fullName evidence="3">DNA uptake protein</fullName>
    </submittedName>
</protein>
<evidence type="ECO:0000313" key="3">
    <source>
        <dbReference type="EMBL" id="QFS43694.1"/>
    </source>
</evidence>
<feature type="chain" id="PRO_5025033826" evidence="2">
    <location>
        <begin position="43"/>
        <end position="359"/>
    </location>
</feature>
<name>A0A5P8VTN1_9NOSO</name>
<keyword evidence="2" id="KW-0732">Signal</keyword>
<feature type="region of interest" description="Disordered" evidence="1">
    <location>
        <begin position="41"/>
        <end position="69"/>
    </location>
</feature>
<dbReference type="SUPFAM" id="SSF81585">
    <property type="entry name" value="PsbU/PolX domain-like"/>
    <property type="match status" value="1"/>
</dbReference>
<dbReference type="EMBL" id="CP045226">
    <property type="protein sequence ID" value="QFS43694.1"/>
    <property type="molecule type" value="Genomic_DNA"/>
</dbReference>
<dbReference type="AlphaFoldDB" id="A0A5P8VTN1"/>
<dbReference type="Gene3D" id="1.10.150.320">
    <property type="entry name" value="Photosystem II 12 kDa extrinsic protein"/>
    <property type="match status" value="1"/>
</dbReference>
<gene>
    <name evidence="3" type="ORF">GXM_01167</name>
</gene>
<accession>A0A5P8VTN1</accession>
<feature type="signal peptide" evidence="2">
    <location>
        <begin position="1"/>
        <end position="42"/>
    </location>
</feature>
<dbReference type="Proteomes" id="UP000326678">
    <property type="component" value="Chromosome Gxm1"/>
</dbReference>
<feature type="compositionally biased region" description="Polar residues" evidence="1">
    <location>
        <begin position="52"/>
        <end position="65"/>
    </location>
</feature>
<proteinExistence type="predicted"/>
<sequence>MFQLIPFLVVRGAKMIKVRYICLTAAAALIVTLSSCSGTPTAENPSAPVASPQATEAVSNNNHSSHGGKEKININTAILSELDKFEAKLGIPALSNKIQASRPYGSPEDLVTKKVITQEQFDQIKDQVSVQEVVLTGEAKDVDYMSKLGLMKGHLLVAQELLDQNQPKQAEPHIGHPVEEIYVDVEDQLNERKVKEFKTTLVSLQDLVKSSPKNSKVKTNFTSSVQAVDSAIAALPADQRSKPGFVLQVINELLDSANSEYGAAIANGKITAPIEYQDSRGFVVYANELYKGISSQVAQADPEAHKAIDTSFAELIKVWPAAIPPAKAVKTTSDVTKLVKTIEENSQKVVDKSNTQAQR</sequence>
<dbReference type="Pfam" id="PF12836">
    <property type="entry name" value="HHH_3"/>
    <property type="match status" value="1"/>
</dbReference>
<dbReference type="KEGG" id="nsh:GXM_01167"/>
<reference evidence="3 4" key="1">
    <citation type="submission" date="2019-10" db="EMBL/GenBank/DDBJ databases">
        <title>Genomic and transcriptomic insights into the perfect genentic adaptation of a filamentous nitrogen-fixing cyanobacterium to rice fields.</title>
        <authorList>
            <person name="Chen Z."/>
        </authorList>
    </citation>
    <scope>NUCLEOTIDE SEQUENCE [LARGE SCALE GENOMIC DNA]</scope>
    <source>
        <strain evidence="3">CCNUC1</strain>
    </source>
</reference>
<keyword evidence="4" id="KW-1185">Reference proteome</keyword>
<evidence type="ECO:0000256" key="1">
    <source>
        <dbReference type="SAM" id="MobiDB-lite"/>
    </source>
</evidence>
<evidence type="ECO:0000256" key="2">
    <source>
        <dbReference type="SAM" id="SignalP"/>
    </source>
</evidence>